<proteinExistence type="predicted"/>
<dbReference type="KEGG" id="mbet:N8K70_14675"/>
<evidence type="ECO:0000313" key="2">
    <source>
        <dbReference type="Proteomes" id="UP001305498"/>
    </source>
</evidence>
<protein>
    <submittedName>
        <fullName evidence="1">Uncharacterized protein</fullName>
    </submittedName>
</protein>
<dbReference type="RefSeq" id="WP_317139091.1">
    <property type="nucleotide sequence ID" value="NZ_CP118157.1"/>
</dbReference>
<gene>
    <name evidence="1" type="ORF">N8K70_14675</name>
</gene>
<keyword evidence="2" id="KW-1185">Reference proteome</keyword>
<name>A0AA97I6P1_9MICO</name>
<reference evidence="1 2" key="1">
    <citation type="submission" date="2023-02" db="EMBL/GenBank/DDBJ databases">
        <title>Microbacterium betulae sp. nov., isolated from birch wood.</title>
        <authorList>
            <person name="Pasciak M."/>
            <person name="Pawlik K.J."/>
            <person name="Martynowski D."/>
            <person name="Laczmanski L."/>
            <person name="Ciekot J."/>
            <person name="Szponar B."/>
            <person name="Wojcik-Fatla A."/>
            <person name="Mackiewicz B."/>
            <person name="Farian E."/>
            <person name="Cholewa G."/>
            <person name="Cholewa A."/>
            <person name="Dutkiewicz J."/>
        </authorList>
    </citation>
    <scope>NUCLEOTIDE SEQUENCE [LARGE SCALE GENOMIC DNA]</scope>
    <source>
        <strain evidence="1 2">AB</strain>
    </source>
</reference>
<accession>A0AA97I6P1</accession>
<sequence length="43" mass="4439">MEHVCTCPLGSSIQSALWNSGHVHAAGSRVVLIAGYAITNDAT</sequence>
<evidence type="ECO:0000313" key="1">
    <source>
        <dbReference type="EMBL" id="WOF22620.1"/>
    </source>
</evidence>
<dbReference type="EMBL" id="CP118157">
    <property type="protein sequence ID" value="WOF22620.1"/>
    <property type="molecule type" value="Genomic_DNA"/>
</dbReference>
<dbReference type="AlphaFoldDB" id="A0AA97I6P1"/>
<dbReference type="Proteomes" id="UP001305498">
    <property type="component" value="Chromosome"/>
</dbReference>
<organism evidence="1 2">
    <name type="scientific">Microbacterium betulae</name>
    <dbReference type="NCBI Taxonomy" id="2981139"/>
    <lineage>
        <taxon>Bacteria</taxon>
        <taxon>Bacillati</taxon>
        <taxon>Actinomycetota</taxon>
        <taxon>Actinomycetes</taxon>
        <taxon>Micrococcales</taxon>
        <taxon>Microbacteriaceae</taxon>
        <taxon>Microbacterium</taxon>
    </lineage>
</organism>